<evidence type="ECO:0000313" key="2">
    <source>
        <dbReference type="Proteomes" id="UP000092445"/>
    </source>
</evidence>
<reference evidence="2" key="1">
    <citation type="submission" date="2014-03" db="EMBL/GenBank/DDBJ databases">
        <authorList>
            <person name="Aksoy S."/>
            <person name="Warren W."/>
            <person name="Wilson R.K."/>
        </authorList>
    </citation>
    <scope>NUCLEOTIDE SEQUENCE [LARGE SCALE GENOMIC DNA]</scope>
    <source>
        <strain evidence="2">IAEA</strain>
    </source>
</reference>
<protein>
    <submittedName>
        <fullName evidence="1">Uncharacterized protein</fullName>
    </submittedName>
</protein>
<dbReference type="AlphaFoldDB" id="A0A1B0ACA0"/>
<dbReference type="VEuPathDB" id="VectorBase:GPAI040943"/>
<name>A0A1B0ACA0_GLOPL</name>
<sequence>MFEDLSKTFAACECLGEVSLIGSNNASEYVNVDDIIMESNVSMKHILDKIVSTSATDISPATSIGSTSTPPSMSGESLAVHVNDENSACTRNELPNSVPTIQVDPASVEASSDYSLHAVSSPIRFCIVSVDSNFRSVADSWLTLYISEKGKLAYSNSAINSTSCFIVMPEYRVLGMRIILLQKTSQLFVRFLSRTAPSYNEWNFTAVLNE</sequence>
<proteinExistence type="predicted"/>
<keyword evidence="2" id="KW-1185">Reference proteome</keyword>
<dbReference type="Proteomes" id="UP000092445">
    <property type="component" value="Unassembled WGS sequence"/>
</dbReference>
<evidence type="ECO:0000313" key="1">
    <source>
        <dbReference type="EnsemblMetazoa" id="GPAI040943-PA"/>
    </source>
</evidence>
<reference evidence="1" key="2">
    <citation type="submission" date="2020-05" db="UniProtKB">
        <authorList>
            <consortium name="EnsemblMetazoa"/>
        </authorList>
    </citation>
    <scope>IDENTIFICATION</scope>
    <source>
        <strain evidence="1">IAEA</strain>
    </source>
</reference>
<accession>A0A1B0ACA0</accession>
<dbReference type="EnsemblMetazoa" id="GPAI040943-RA">
    <property type="protein sequence ID" value="GPAI040943-PA"/>
    <property type="gene ID" value="GPAI040943"/>
</dbReference>
<organism evidence="1 2">
    <name type="scientific">Glossina pallidipes</name>
    <name type="common">Tsetse fly</name>
    <dbReference type="NCBI Taxonomy" id="7398"/>
    <lineage>
        <taxon>Eukaryota</taxon>
        <taxon>Metazoa</taxon>
        <taxon>Ecdysozoa</taxon>
        <taxon>Arthropoda</taxon>
        <taxon>Hexapoda</taxon>
        <taxon>Insecta</taxon>
        <taxon>Pterygota</taxon>
        <taxon>Neoptera</taxon>
        <taxon>Endopterygota</taxon>
        <taxon>Diptera</taxon>
        <taxon>Brachycera</taxon>
        <taxon>Muscomorpha</taxon>
        <taxon>Hippoboscoidea</taxon>
        <taxon>Glossinidae</taxon>
        <taxon>Glossina</taxon>
    </lineage>
</organism>